<dbReference type="SMART" id="SM00387">
    <property type="entry name" value="HATPase_c"/>
    <property type="match status" value="1"/>
</dbReference>
<dbReference type="SUPFAM" id="SSF47384">
    <property type="entry name" value="Homodimeric domain of signal transducing histidine kinase"/>
    <property type="match status" value="1"/>
</dbReference>
<dbReference type="Pfam" id="PF00512">
    <property type="entry name" value="HisKA"/>
    <property type="match status" value="1"/>
</dbReference>
<evidence type="ECO:0000313" key="10">
    <source>
        <dbReference type="EMBL" id="BBB93393.1"/>
    </source>
</evidence>
<dbReference type="PRINTS" id="PR00344">
    <property type="entry name" value="BCTRLSENSOR"/>
</dbReference>
<dbReference type="InterPro" id="IPR003594">
    <property type="entry name" value="HATPase_dom"/>
</dbReference>
<keyword evidence="3" id="KW-0597">Phosphoprotein</keyword>
<dbReference type="Pfam" id="PF00989">
    <property type="entry name" value="PAS"/>
    <property type="match status" value="1"/>
</dbReference>
<dbReference type="CDD" id="cd00130">
    <property type="entry name" value="PAS"/>
    <property type="match status" value="1"/>
</dbReference>
<gene>
    <name evidence="10" type="primary">kinE_9</name>
    <name evidence="10" type="ORF">MAMMFC1_04110</name>
</gene>
<dbReference type="InterPro" id="IPR013767">
    <property type="entry name" value="PAS_fold"/>
</dbReference>
<dbReference type="Proteomes" id="UP000276437">
    <property type="component" value="Chromosome"/>
</dbReference>
<keyword evidence="6 10" id="KW-0418">Kinase</keyword>
<dbReference type="Gene3D" id="3.30.565.10">
    <property type="entry name" value="Histidine kinase-like ATPase, C-terminal domain"/>
    <property type="match status" value="1"/>
</dbReference>
<dbReference type="GO" id="GO:0005524">
    <property type="term" value="F:ATP binding"/>
    <property type="evidence" value="ECO:0007669"/>
    <property type="project" value="UniProtKB-KW"/>
</dbReference>
<dbReference type="PROSITE" id="PS50109">
    <property type="entry name" value="HIS_KIN"/>
    <property type="match status" value="1"/>
</dbReference>
<protein>
    <recommendedName>
        <fullName evidence="2">histidine kinase</fullName>
        <ecNumber evidence="2">2.7.13.3</ecNumber>
    </recommendedName>
</protein>
<sequence>MVSVAEAIVNNNVVYFHQGDESQDSFETTTGIILVDANLRLKNLNREAEKICCIDRTKVIGKKVDDVFKHYGEKFLRIFRISDFDDLYTANLKMKVKEQYVYVHADTLKLRDSAGEVSGMIVVMQDLSAVKAAINQIQITQMLMSLGELAAGVAHHVRSPLTTISGYLQVMLSRLEGDQYTVNRQVLEMMLDEVSCINNVVKELIMFAKPPICKEEGVNVNRVIEEALLLTFKQMGGEKIAIDKQLTETLPPLNIDSNLIKQSLVNVMQNAIEAMPDEGILLVRTWLNAELNMLVIAITDSGPGVTPEILPRVFEPFYTTKLDHMGLGLPVAHRIVSEHGGFININSSNSGKKSGTKVHIYLPIVNDRRRHLQVVHQQILNLQ</sequence>
<evidence type="ECO:0000256" key="2">
    <source>
        <dbReference type="ARBA" id="ARBA00012438"/>
    </source>
</evidence>
<evidence type="ECO:0000259" key="9">
    <source>
        <dbReference type="PROSITE" id="PS50109"/>
    </source>
</evidence>
<dbReference type="AlphaFoldDB" id="A0A348AQP5"/>
<reference evidence="10 11" key="1">
    <citation type="journal article" date="2018" name="Int. J. Syst. Evol. Microbiol.">
        <title>Methylomusa anaerophila gen. nov., sp. nov., an anaerobic methanol-utilizing bacterium isolated from a microbial fuel cell.</title>
        <authorList>
            <person name="Amano N."/>
            <person name="Yamamuro A."/>
            <person name="Miyahara M."/>
            <person name="Kouzuma A."/>
            <person name="Abe T."/>
            <person name="Watanabe K."/>
        </authorList>
    </citation>
    <scope>NUCLEOTIDE SEQUENCE [LARGE SCALE GENOMIC DNA]</scope>
    <source>
        <strain evidence="10 11">MMFC1</strain>
    </source>
</reference>
<evidence type="ECO:0000256" key="7">
    <source>
        <dbReference type="ARBA" id="ARBA00022840"/>
    </source>
</evidence>
<comment type="catalytic activity">
    <reaction evidence="1">
        <text>ATP + protein L-histidine = ADP + protein N-phospho-L-histidine.</text>
        <dbReference type="EC" id="2.7.13.3"/>
    </reaction>
</comment>
<dbReference type="InterPro" id="IPR035965">
    <property type="entry name" value="PAS-like_dom_sf"/>
</dbReference>
<evidence type="ECO:0000256" key="5">
    <source>
        <dbReference type="ARBA" id="ARBA00022741"/>
    </source>
</evidence>
<dbReference type="InterPro" id="IPR000014">
    <property type="entry name" value="PAS"/>
</dbReference>
<keyword evidence="8" id="KW-0902">Two-component regulatory system</keyword>
<dbReference type="GO" id="GO:0006355">
    <property type="term" value="P:regulation of DNA-templated transcription"/>
    <property type="evidence" value="ECO:0007669"/>
    <property type="project" value="InterPro"/>
</dbReference>
<dbReference type="PANTHER" id="PTHR43065">
    <property type="entry name" value="SENSOR HISTIDINE KINASE"/>
    <property type="match status" value="1"/>
</dbReference>
<evidence type="ECO:0000313" key="11">
    <source>
        <dbReference type="Proteomes" id="UP000276437"/>
    </source>
</evidence>
<dbReference type="EC" id="2.7.13.3" evidence="2"/>
<dbReference type="KEGG" id="mana:MAMMFC1_04110"/>
<dbReference type="InterPro" id="IPR036890">
    <property type="entry name" value="HATPase_C_sf"/>
</dbReference>
<dbReference type="CDD" id="cd00082">
    <property type="entry name" value="HisKA"/>
    <property type="match status" value="1"/>
</dbReference>
<organism evidence="10 11">
    <name type="scientific">Methylomusa anaerophila</name>
    <dbReference type="NCBI Taxonomy" id="1930071"/>
    <lineage>
        <taxon>Bacteria</taxon>
        <taxon>Bacillati</taxon>
        <taxon>Bacillota</taxon>
        <taxon>Negativicutes</taxon>
        <taxon>Selenomonadales</taxon>
        <taxon>Sporomusaceae</taxon>
        <taxon>Methylomusa</taxon>
    </lineage>
</organism>
<evidence type="ECO:0000256" key="8">
    <source>
        <dbReference type="ARBA" id="ARBA00023012"/>
    </source>
</evidence>
<dbReference type="Pfam" id="PF02518">
    <property type="entry name" value="HATPase_c"/>
    <property type="match status" value="1"/>
</dbReference>
<dbReference type="PANTHER" id="PTHR43065:SF10">
    <property type="entry name" value="PEROXIDE STRESS-ACTIVATED HISTIDINE KINASE MAK3"/>
    <property type="match status" value="1"/>
</dbReference>
<keyword evidence="5" id="KW-0547">Nucleotide-binding</keyword>
<dbReference type="InterPro" id="IPR005467">
    <property type="entry name" value="His_kinase_dom"/>
</dbReference>
<evidence type="ECO:0000256" key="3">
    <source>
        <dbReference type="ARBA" id="ARBA00022553"/>
    </source>
</evidence>
<dbReference type="SMART" id="SM00388">
    <property type="entry name" value="HisKA"/>
    <property type="match status" value="1"/>
</dbReference>
<feature type="domain" description="Histidine kinase" evidence="9">
    <location>
        <begin position="152"/>
        <end position="366"/>
    </location>
</feature>
<accession>A0A348AQP5</accession>
<evidence type="ECO:0000256" key="6">
    <source>
        <dbReference type="ARBA" id="ARBA00022777"/>
    </source>
</evidence>
<dbReference type="NCBIfam" id="TIGR00229">
    <property type="entry name" value="sensory_box"/>
    <property type="match status" value="1"/>
</dbReference>
<keyword evidence="11" id="KW-1185">Reference proteome</keyword>
<name>A0A348AQP5_9FIRM</name>
<evidence type="ECO:0000256" key="1">
    <source>
        <dbReference type="ARBA" id="ARBA00000085"/>
    </source>
</evidence>
<dbReference type="SUPFAM" id="SSF55785">
    <property type="entry name" value="PYP-like sensor domain (PAS domain)"/>
    <property type="match status" value="1"/>
</dbReference>
<evidence type="ECO:0000256" key="4">
    <source>
        <dbReference type="ARBA" id="ARBA00022679"/>
    </source>
</evidence>
<dbReference type="InterPro" id="IPR003661">
    <property type="entry name" value="HisK_dim/P_dom"/>
</dbReference>
<dbReference type="InterPro" id="IPR004358">
    <property type="entry name" value="Sig_transdc_His_kin-like_C"/>
</dbReference>
<dbReference type="Gene3D" id="3.30.450.20">
    <property type="entry name" value="PAS domain"/>
    <property type="match status" value="1"/>
</dbReference>
<dbReference type="EMBL" id="AP018449">
    <property type="protein sequence ID" value="BBB93393.1"/>
    <property type="molecule type" value="Genomic_DNA"/>
</dbReference>
<dbReference type="GO" id="GO:0000155">
    <property type="term" value="F:phosphorelay sensor kinase activity"/>
    <property type="evidence" value="ECO:0007669"/>
    <property type="project" value="InterPro"/>
</dbReference>
<keyword evidence="4 10" id="KW-0808">Transferase</keyword>
<proteinExistence type="predicted"/>
<dbReference type="OrthoDB" id="9815750at2"/>
<dbReference type="Gene3D" id="1.10.287.130">
    <property type="match status" value="1"/>
</dbReference>
<dbReference type="SUPFAM" id="SSF55874">
    <property type="entry name" value="ATPase domain of HSP90 chaperone/DNA topoisomerase II/histidine kinase"/>
    <property type="match status" value="1"/>
</dbReference>
<keyword evidence="7" id="KW-0067">ATP-binding</keyword>
<dbReference type="InterPro" id="IPR036097">
    <property type="entry name" value="HisK_dim/P_sf"/>
</dbReference>